<sequence length="575" mass="59320">MGTCADPIDITDAIALNGSYQGIANQLANTLSAACGSAADDKASTLVFQVPAAGNYRIEATGPGSELGHGVYVRAACDAPETELGCLATSGQIRLGIPAPMTLYITVAGFWFESGYTLTIAADPPCASDADCINTGIGSLCNPAGVCLACEGIDDCNGRLCDVMVGQCLPCSGAMDCVGNPFGSFCSDTGVCSGCTVDAECAGMPQGQVCLPQTHSCGCMANADCPADKEACVESTCIDCKPGFIDCNGSTSDACEIDPLVNPAHCGGCGGCSYGGCNAGVCSPAPTSLHEGMATVLAVDDDRVYFDDGGNLLALSKSNGRVSTLVSAQGQIRHIVVDAGYVYWSAHQNSNGHVRRLSKGGGAPETLWSQNLGLLGSISDLEIDAADVFFSYTISPWHIIARMPKSGGATTALVSDDASLQDDITLAGNYVFYNDFLDLRRVPKAGGNSVYLLQGDVKSDGTHIYFYDEAGGVRRRDLDGMNDAVIASPLAGWKLRVRAVDDTTVFLDGGTGPDGAYQNAPGKLNTFLFAVPKTGGMLRMIGSGVGAGQLALDGFGSDATHVYFTVAGKLLRLAK</sequence>
<dbReference type="EMBL" id="SSMQ01000043">
    <property type="protein sequence ID" value="TKD00906.1"/>
    <property type="molecule type" value="Genomic_DNA"/>
</dbReference>
<comment type="caution">
    <text evidence="2">The sequence shown here is derived from an EMBL/GenBank/DDBJ whole genome shotgun (WGS) entry which is preliminary data.</text>
</comment>
<dbReference type="Gene3D" id="2.120.10.30">
    <property type="entry name" value="TolB, C-terminal domain"/>
    <property type="match status" value="1"/>
</dbReference>
<feature type="domain" description="4Fe-4S ferredoxin-type" evidence="1">
    <location>
        <begin position="257"/>
        <end position="287"/>
    </location>
</feature>
<gene>
    <name evidence="2" type="ORF">E8A74_32695</name>
</gene>
<dbReference type="PROSITE" id="PS51379">
    <property type="entry name" value="4FE4S_FER_2"/>
    <property type="match status" value="1"/>
</dbReference>
<dbReference type="SUPFAM" id="SSF63825">
    <property type="entry name" value="YWTD domain"/>
    <property type="match status" value="1"/>
</dbReference>
<evidence type="ECO:0000313" key="2">
    <source>
        <dbReference type="EMBL" id="TKD00906.1"/>
    </source>
</evidence>
<proteinExistence type="predicted"/>
<organism evidence="2 3">
    <name type="scientific">Polyangium fumosum</name>
    <dbReference type="NCBI Taxonomy" id="889272"/>
    <lineage>
        <taxon>Bacteria</taxon>
        <taxon>Pseudomonadati</taxon>
        <taxon>Myxococcota</taxon>
        <taxon>Polyangia</taxon>
        <taxon>Polyangiales</taxon>
        <taxon>Polyangiaceae</taxon>
        <taxon>Polyangium</taxon>
    </lineage>
</organism>
<dbReference type="Proteomes" id="UP000309215">
    <property type="component" value="Unassembled WGS sequence"/>
</dbReference>
<name>A0A4U1J1F8_9BACT</name>
<protein>
    <recommendedName>
        <fullName evidence="1">4Fe-4S ferredoxin-type domain-containing protein</fullName>
    </recommendedName>
</protein>
<keyword evidence="3" id="KW-1185">Reference proteome</keyword>
<dbReference type="InterPro" id="IPR017896">
    <property type="entry name" value="4Fe4S_Fe-S-bd"/>
</dbReference>
<dbReference type="AlphaFoldDB" id="A0A4U1J1F8"/>
<evidence type="ECO:0000259" key="1">
    <source>
        <dbReference type="PROSITE" id="PS51379"/>
    </source>
</evidence>
<reference evidence="2 3" key="1">
    <citation type="submission" date="2019-04" db="EMBL/GenBank/DDBJ databases">
        <authorList>
            <person name="Li Y."/>
            <person name="Wang J."/>
        </authorList>
    </citation>
    <scope>NUCLEOTIDE SEQUENCE [LARGE SCALE GENOMIC DNA]</scope>
    <source>
        <strain evidence="2 3">DSM 14668</strain>
    </source>
</reference>
<dbReference type="InterPro" id="IPR011042">
    <property type="entry name" value="6-blade_b-propeller_TolB-like"/>
</dbReference>
<evidence type="ECO:0000313" key="3">
    <source>
        <dbReference type="Proteomes" id="UP000309215"/>
    </source>
</evidence>
<accession>A0A4U1J1F8</accession>